<keyword evidence="2" id="KW-0732">Signal</keyword>
<feature type="region of interest" description="Disordered" evidence="1">
    <location>
        <begin position="23"/>
        <end position="289"/>
    </location>
</feature>
<gene>
    <name evidence="3" type="ORF">RUM43_004028</name>
</gene>
<feature type="compositionally biased region" description="Polar residues" evidence="1">
    <location>
        <begin position="264"/>
        <end position="276"/>
    </location>
</feature>
<evidence type="ECO:0000256" key="2">
    <source>
        <dbReference type="SAM" id="SignalP"/>
    </source>
</evidence>
<dbReference type="AlphaFoldDB" id="A0AAN8SAY0"/>
<protein>
    <submittedName>
        <fullName evidence="3">Uncharacterized protein</fullName>
    </submittedName>
</protein>
<feature type="compositionally biased region" description="Polar residues" evidence="1">
    <location>
        <begin position="25"/>
        <end position="46"/>
    </location>
</feature>
<evidence type="ECO:0000256" key="1">
    <source>
        <dbReference type="SAM" id="MobiDB-lite"/>
    </source>
</evidence>
<accession>A0AAN8SAY0</accession>
<feature type="signal peptide" evidence="2">
    <location>
        <begin position="1"/>
        <end position="19"/>
    </location>
</feature>
<evidence type="ECO:0000313" key="3">
    <source>
        <dbReference type="EMBL" id="KAK6642526.1"/>
    </source>
</evidence>
<sequence length="304" mass="32654">MRIAILFLTGLIVVNTVYCTRKSKASTSKGRGGNSRINRADTQLQKPKTGDGIGLSRKKRSVPPDVPFSEEPKSKDGKSQASTSKGHGGNSRVKRGAIDREVQKPKSGGGIGLSRKKRSVRPEEPFSELPKSTDDKSQPSTSKGRGGNSRTRSKARTSKGRGGNSRIKRGTTELQKPKSGAGIRVSRKKRSAPAGEALSDVPESTHGKSKASTSKGRGGNSRVKRGAIRPATIDRELQKPKSGAGIPVRRKKRSVPQDEPFSDVAQTSDGSNTQKENNGKTDNKGKIKPLIKISRNIKIRDTTN</sequence>
<dbReference type="Proteomes" id="UP001372834">
    <property type="component" value="Unassembled WGS sequence"/>
</dbReference>
<comment type="caution">
    <text evidence="3">The sequence shown here is derived from an EMBL/GenBank/DDBJ whole genome shotgun (WGS) entry which is preliminary data.</text>
</comment>
<proteinExistence type="predicted"/>
<organism evidence="3 4">
    <name type="scientific">Polyplax serrata</name>
    <name type="common">Common mouse louse</name>
    <dbReference type="NCBI Taxonomy" id="468196"/>
    <lineage>
        <taxon>Eukaryota</taxon>
        <taxon>Metazoa</taxon>
        <taxon>Ecdysozoa</taxon>
        <taxon>Arthropoda</taxon>
        <taxon>Hexapoda</taxon>
        <taxon>Insecta</taxon>
        <taxon>Pterygota</taxon>
        <taxon>Neoptera</taxon>
        <taxon>Paraneoptera</taxon>
        <taxon>Psocodea</taxon>
        <taxon>Troctomorpha</taxon>
        <taxon>Phthiraptera</taxon>
        <taxon>Anoplura</taxon>
        <taxon>Polyplacidae</taxon>
        <taxon>Polyplax</taxon>
    </lineage>
</organism>
<reference evidence="3 4" key="1">
    <citation type="submission" date="2023-10" db="EMBL/GenBank/DDBJ databases">
        <title>Genomes of two closely related lineages of the louse Polyplax serrata with different host specificities.</title>
        <authorList>
            <person name="Martinu J."/>
            <person name="Tarabai H."/>
            <person name="Stefka J."/>
            <person name="Hypsa V."/>
        </authorList>
    </citation>
    <scope>NUCLEOTIDE SEQUENCE [LARGE SCALE GENOMIC DNA]</scope>
    <source>
        <strain evidence="3">HR10_N</strain>
    </source>
</reference>
<name>A0AAN8SAY0_POLSC</name>
<feature type="chain" id="PRO_5043001169" evidence="2">
    <location>
        <begin position="20"/>
        <end position="304"/>
    </location>
</feature>
<dbReference type="EMBL" id="JAWJWE010000002">
    <property type="protein sequence ID" value="KAK6642526.1"/>
    <property type="molecule type" value="Genomic_DNA"/>
</dbReference>
<evidence type="ECO:0000313" key="4">
    <source>
        <dbReference type="Proteomes" id="UP001372834"/>
    </source>
</evidence>